<dbReference type="EMBL" id="PGVA01000049">
    <property type="protein sequence ID" value="PLR80556.1"/>
    <property type="molecule type" value="Genomic_DNA"/>
</dbReference>
<dbReference type="PANTHER" id="PTHR46847:SF1">
    <property type="entry name" value="D-ALLOSE-BINDING PERIPLASMIC PROTEIN-RELATED"/>
    <property type="match status" value="1"/>
</dbReference>
<dbReference type="InterPro" id="IPR025997">
    <property type="entry name" value="SBP_2_dom"/>
</dbReference>
<dbReference type="Pfam" id="PF13407">
    <property type="entry name" value="Peripla_BP_4"/>
    <property type="match status" value="1"/>
</dbReference>
<evidence type="ECO:0000313" key="7">
    <source>
        <dbReference type="EMBL" id="PLR92504.1"/>
    </source>
</evidence>
<keyword evidence="9" id="KW-1185">Reference proteome</keyword>
<dbReference type="Proteomes" id="UP000234951">
    <property type="component" value="Unassembled WGS sequence"/>
</dbReference>
<dbReference type="GO" id="GO:0030246">
    <property type="term" value="F:carbohydrate binding"/>
    <property type="evidence" value="ECO:0007669"/>
    <property type="project" value="UniProtKB-ARBA"/>
</dbReference>
<comment type="similarity">
    <text evidence="2">Belongs to the bacterial solute-binding protein 2 family.</text>
</comment>
<comment type="subcellular location">
    <subcellularLocation>
        <location evidence="1">Cell envelope</location>
    </subcellularLocation>
</comment>
<comment type="caution">
    <text evidence="6">The sequence shown here is derived from an EMBL/GenBank/DDBJ whole genome shotgun (WGS) entry which is preliminary data.</text>
</comment>
<dbReference type="Proteomes" id="UP000235114">
    <property type="component" value="Unassembled WGS sequence"/>
</dbReference>
<sequence length="325" mass="35174">MKLSKKAVTTFYLILVFILAACSGGEQTTSKVEGKSGGAGDKKVIGISLQNFSDEFRTYMIDAMKEEEKNHPDFKFMYSDAQNDSAKQMNQIENFIAQKVDAIIFTPVDTVAAVDILARVNEAGIPIIVSNQTFDGVEDATAYVGSESIESGLLQMEKVAKLLDGKGNIAIMHGQMGHEAEIMRTDGNKEIIAKNPGMKVVLEDTAEWNREKGLTLMENWLHSGKKIDAVVANNDEMAIGAIMALEADGKLDEVIVAGVDATPAALEFMQSGKLEVTVFQDAIGQGVGSIQTAVKAANGEPVEDVIVPYKLVTPDNVEEYAEIYK</sequence>
<dbReference type="GO" id="GO:0030313">
    <property type="term" value="C:cell envelope"/>
    <property type="evidence" value="ECO:0007669"/>
    <property type="project" value="UniProtKB-SubCell"/>
</dbReference>
<evidence type="ECO:0000256" key="1">
    <source>
        <dbReference type="ARBA" id="ARBA00004196"/>
    </source>
</evidence>
<feature type="domain" description="Periplasmic binding protein" evidence="5">
    <location>
        <begin position="45"/>
        <end position="300"/>
    </location>
</feature>
<dbReference type="SUPFAM" id="SSF53822">
    <property type="entry name" value="Periplasmic binding protein-like I"/>
    <property type="match status" value="1"/>
</dbReference>
<accession>A0A2N5GI40</accession>
<reference evidence="6 8" key="1">
    <citation type="submission" date="2017-11" db="EMBL/GenBank/DDBJ databases">
        <title>Comparitive Functional Genomics of Dry Heat Resistant strains isolated from the Viking Spacecraft.</title>
        <authorList>
            <person name="Seuylemezian A."/>
            <person name="Cooper K."/>
            <person name="Vaishampayan P."/>
        </authorList>
    </citation>
    <scope>NUCLEOTIDE SEQUENCE [LARGE SCALE GENOMIC DNA]</scope>
    <source>
        <strain evidence="6 8">M4.6</strain>
    </source>
</reference>
<evidence type="ECO:0000313" key="8">
    <source>
        <dbReference type="Proteomes" id="UP000234951"/>
    </source>
</evidence>
<feature type="chain" id="PRO_5039345259" evidence="4">
    <location>
        <begin position="22"/>
        <end position="325"/>
    </location>
</feature>
<organism evidence="6 8">
    <name type="scientific">Bacillus canaveralius</name>
    <dbReference type="NCBI Taxonomy" id="1403243"/>
    <lineage>
        <taxon>Bacteria</taxon>
        <taxon>Bacillati</taxon>
        <taxon>Bacillota</taxon>
        <taxon>Bacilli</taxon>
        <taxon>Bacillales</taxon>
        <taxon>Bacillaceae</taxon>
        <taxon>Bacillus</taxon>
    </lineage>
</organism>
<dbReference type="RefSeq" id="WP_101578728.1">
    <property type="nucleotide sequence ID" value="NZ_PGVA01000049.1"/>
</dbReference>
<name>A0A2N5GI40_9BACI</name>
<protein>
    <submittedName>
        <fullName evidence="6">Rhizopine-binding protein</fullName>
    </submittedName>
</protein>
<evidence type="ECO:0000259" key="5">
    <source>
        <dbReference type="Pfam" id="PF13407"/>
    </source>
</evidence>
<reference evidence="7 9" key="2">
    <citation type="submission" date="2017-12" db="EMBL/GenBank/DDBJ databases">
        <title>Comparative Functional Genomics of Dry Heat Resistant strains isolated from the Viking Spacecraft.</title>
        <authorList>
            <person name="Seuylemezian A."/>
            <person name="Cooper K."/>
            <person name="Vaishampayan P."/>
        </authorList>
    </citation>
    <scope>NUCLEOTIDE SEQUENCE [LARGE SCALE GENOMIC DNA]</scope>
    <source>
        <strain evidence="7 9">ATCC 29669</strain>
    </source>
</reference>
<dbReference type="EMBL" id="PGVD01000057">
    <property type="protein sequence ID" value="PLR92504.1"/>
    <property type="molecule type" value="Genomic_DNA"/>
</dbReference>
<proteinExistence type="inferred from homology"/>
<evidence type="ECO:0000256" key="2">
    <source>
        <dbReference type="ARBA" id="ARBA00007639"/>
    </source>
</evidence>
<evidence type="ECO:0000256" key="3">
    <source>
        <dbReference type="ARBA" id="ARBA00022729"/>
    </source>
</evidence>
<evidence type="ECO:0000313" key="9">
    <source>
        <dbReference type="Proteomes" id="UP000235114"/>
    </source>
</evidence>
<feature type="signal peptide" evidence="4">
    <location>
        <begin position="1"/>
        <end position="21"/>
    </location>
</feature>
<evidence type="ECO:0000256" key="4">
    <source>
        <dbReference type="SAM" id="SignalP"/>
    </source>
</evidence>
<dbReference type="OrthoDB" id="9814427at2"/>
<keyword evidence="3 4" id="KW-0732">Signal</keyword>
<dbReference type="PANTHER" id="PTHR46847">
    <property type="entry name" value="D-ALLOSE-BINDING PERIPLASMIC PROTEIN-RELATED"/>
    <property type="match status" value="1"/>
</dbReference>
<dbReference type="InterPro" id="IPR028082">
    <property type="entry name" value="Peripla_BP_I"/>
</dbReference>
<dbReference type="PROSITE" id="PS51257">
    <property type="entry name" value="PROKAR_LIPOPROTEIN"/>
    <property type="match status" value="1"/>
</dbReference>
<dbReference type="AlphaFoldDB" id="A0A2N5GI40"/>
<gene>
    <name evidence="6" type="ORF">CU635_17815</name>
    <name evidence="7" type="ORF">CVD25_18570</name>
</gene>
<dbReference type="Gene3D" id="3.40.50.2300">
    <property type="match status" value="2"/>
</dbReference>
<dbReference type="CDD" id="cd06301">
    <property type="entry name" value="PBP1_rhizopine_binding-like"/>
    <property type="match status" value="1"/>
</dbReference>
<evidence type="ECO:0000313" key="6">
    <source>
        <dbReference type="EMBL" id="PLR80556.1"/>
    </source>
</evidence>